<organism evidence="1 2">
    <name type="scientific">Brachionus plicatilis</name>
    <name type="common">Marine rotifer</name>
    <name type="synonym">Brachionus muelleri</name>
    <dbReference type="NCBI Taxonomy" id="10195"/>
    <lineage>
        <taxon>Eukaryota</taxon>
        <taxon>Metazoa</taxon>
        <taxon>Spiralia</taxon>
        <taxon>Gnathifera</taxon>
        <taxon>Rotifera</taxon>
        <taxon>Eurotatoria</taxon>
        <taxon>Monogononta</taxon>
        <taxon>Pseudotrocha</taxon>
        <taxon>Ploima</taxon>
        <taxon>Brachionidae</taxon>
        <taxon>Brachionus</taxon>
    </lineage>
</organism>
<feature type="non-terminal residue" evidence="1">
    <location>
        <position position="64"/>
    </location>
</feature>
<sequence>MNFFLLDSFGSDVAENSTILLMLSFRYSMILNVKSLIEKFLKATKVPSYFNIHNYPYSVENKFR</sequence>
<evidence type="ECO:0000313" key="2">
    <source>
        <dbReference type="Proteomes" id="UP000276133"/>
    </source>
</evidence>
<dbReference type="EMBL" id="REGN01012586">
    <property type="protein sequence ID" value="RMZ95108.1"/>
    <property type="molecule type" value="Genomic_DNA"/>
</dbReference>
<name>A0A3M7P7Q7_BRAPC</name>
<protein>
    <submittedName>
        <fullName evidence="1">Uncharacterized protein</fullName>
    </submittedName>
</protein>
<proteinExistence type="predicted"/>
<keyword evidence="2" id="KW-1185">Reference proteome</keyword>
<evidence type="ECO:0000313" key="1">
    <source>
        <dbReference type="EMBL" id="RMZ95108.1"/>
    </source>
</evidence>
<dbReference type="AlphaFoldDB" id="A0A3M7P7Q7"/>
<gene>
    <name evidence="1" type="ORF">BpHYR1_024104</name>
</gene>
<accession>A0A3M7P7Q7</accession>
<dbReference type="Proteomes" id="UP000276133">
    <property type="component" value="Unassembled WGS sequence"/>
</dbReference>
<reference evidence="1 2" key="1">
    <citation type="journal article" date="2018" name="Sci. Rep.">
        <title>Genomic signatures of local adaptation to the degree of environmental predictability in rotifers.</title>
        <authorList>
            <person name="Franch-Gras L."/>
            <person name="Hahn C."/>
            <person name="Garcia-Roger E.M."/>
            <person name="Carmona M.J."/>
            <person name="Serra M."/>
            <person name="Gomez A."/>
        </authorList>
    </citation>
    <scope>NUCLEOTIDE SEQUENCE [LARGE SCALE GENOMIC DNA]</scope>
    <source>
        <strain evidence="1">HYR1</strain>
    </source>
</reference>
<comment type="caution">
    <text evidence="1">The sequence shown here is derived from an EMBL/GenBank/DDBJ whole genome shotgun (WGS) entry which is preliminary data.</text>
</comment>